<reference evidence="1" key="1">
    <citation type="journal article" date="2007" name="PLoS Biol.">
        <title>Rate of evolution in brain-expressed genes in humans and other primates.</title>
        <authorList>
            <person name="Wang H.-Y."/>
            <person name="Chien H.-C."/>
            <person name="Osada N."/>
            <person name="Hashimoto K."/>
            <person name="Sugano S."/>
            <person name="Gojobori T."/>
            <person name="Chou C.-K."/>
            <person name="Tsai S.-F."/>
            <person name="Wu C.-I."/>
            <person name="Shen C.-K.J."/>
        </authorList>
    </citation>
    <scope>NUCLEOTIDE SEQUENCE</scope>
</reference>
<evidence type="ECO:0000313" key="1">
    <source>
        <dbReference type="EMBL" id="BAE88366.1"/>
    </source>
</evidence>
<organism evidence="1">
    <name type="scientific">Macaca fascicularis</name>
    <name type="common">Crab-eating macaque</name>
    <name type="synonym">Cynomolgus monkey</name>
    <dbReference type="NCBI Taxonomy" id="9541"/>
    <lineage>
        <taxon>Eukaryota</taxon>
        <taxon>Metazoa</taxon>
        <taxon>Chordata</taxon>
        <taxon>Craniata</taxon>
        <taxon>Vertebrata</taxon>
        <taxon>Euteleostomi</taxon>
        <taxon>Mammalia</taxon>
        <taxon>Eutheria</taxon>
        <taxon>Euarchontoglires</taxon>
        <taxon>Primates</taxon>
        <taxon>Haplorrhini</taxon>
        <taxon>Catarrhini</taxon>
        <taxon>Cercopithecidae</taxon>
        <taxon>Cercopithecinae</taxon>
        <taxon>Macaca</taxon>
    </lineage>
</organism>
<protein>
    <submittedName>
        <fullName evidence="1">Macaca fascicularis brain cDNA clone: QorA-14046, similar to human protocadherin 9 (PCDH9), transcript variant 2, mRNA, RefSeq: NM_020403.3</fullName>
    </submittedName>
</protein>
<accession>I7GHM9</accession>
<sequence length="32" mass="3707">MHASSSNLCIIPQWKPLNPKIQEKKINTLSWT</sequence>
<proteinExistence type="evidence at transcript level"/>
<name>I7GHM9_MACFA</name>
<dbReference type="EMBL" id="AB171303">
    <property type="protein sequence ID" value="BAE88366.1"/>
    <property type="molecule type" value="mRNA"/>
</dbReference>
<dbReference type="AlphaFoldDB" id="I7GHM9"/>